<dbReference type="GO" id="GO:0016491">
    <property type="term" value="F:oxidoreductase activity"/>
    <property type="evidence" value="ECO:0007669"/>
    <property type="project" value="UniProtKB-UniRule"/>
</dbReference>
<keyword evidence="5 7" id="KW-0560">Oxidoreductase</keyword>
<evidence type="ECO:0000256" key="7">
    <source>
        <dbReference type="PIRNR" id="PIRNR000232"/>
    </source>
</evidence>
<evidence type="ECO:0000256" key="2">
    <source>
        <dbReference type="ARBA" id="ARBA00022630"/>
    </source>
</evidence>
<comment type="caution">
    <text evidence="10">The sequence shown here is derived from an EMBL/GenBank/DDBJ whole genome shotgun (WGS) entry which is preliminary data.</text>
</comment>
<gene>
    <name evidence="10" type="ORF">DN068_18065</name>
</gene>
<dbReference type="PIRSF" id="PIRSF000232">
    <property type="entry name" value="YdjA"/>
    <property type="match status" value="1"/>
</dbReference>
<dbReference type="SUPFAM" id="SSF55469">
    <property type="entry name" value="FMN-dependent nitroreductase-like"/>
    <property type="match status" value="1"/>
</dbReference>
<evidence type="ECO:0000313" key="11">
    <source>
        <dbReference type="Proteomes" id="UP000248745"/>
    </source>
</evidence>
<name>A0A2W2BUH0_9BACT</name>
<feature type="binding site" description="in other chain" evidence="8">
    <location>
        <begin position="16"/>
        <end position="18"/>
    </location>
    <ligand>
        <name>FMN</name>
        <dbReference type="ChEBI" id="CHEBI:58210"/>
        <note>ligand shared between dimeric partners</note>
    </ligand>
</feature>
<evidence type="ECO:0000256" key="4">
    <source>
        <dbReference type="ARBA" id="ARBA00022857"/>
    </source>
</evidence>
<dbReference type="Gene3D" id="3.40.109.10">
    <property type="entry name" value="NADH Oxidase"/>
    <property type="match status" value="1"/>
</dbReference>
<dbReference type="InterPro" id="IPR000415">
    <property type="entry name" value="Nitroreductase-like"/>
</dbReference>
<dbReference type="PANTHER" id="PTHR43821">
    <property type="entry name" value="NAD(P)H NITROREDUCTASE YDJA-RELATED"/>
    <property type="match status" value="1"/>
</dbReference>
<keyword evidence="4 7" id="KW-0521">NADP</keyword>
<sequence length="195" mass="21960">MSNNELQTLEKIITGRRTTKAASMNGKMIDNETIAHLLTLADWAPTHGRTEPWRFFVYTGESLNKFCEDHAQMYWDNTAEDKRSEATFENMKRTGDKVSHLIVAVMQRGANPKIPQLEEIAATSAAIEHVLLGATASGIASIWNTGGMTLQPAMKKHYDLKEEDQVMGLLYLGYTDEEVKEGKRNIPVSDKVQWM</sequence>
<reference evidence="10 11" key="1">
    <citation type="submission" date="2018-06" db="EMBL/GenBank/DDBJ databases">
        <title>Mucibacter soli gen. nov., sp. nov., a new member of the family Chitinophagaceae producing mucin.</title>
        <authorList>
            <person name="Kim M.-K."/>
            <person name="Park S."/>
            <person name="Kim T.-S."/>
            <person name="Joung Y."/>
            <person name="Han J.-H."/>
            <person name="Kim S.B."/>
        </authorList>
    </citation>
    <scope>NUCLEOTIDE SEQUENCE [LARGE SCALE GENOMIC DNA]</scope>
    <source>
        <strain evidence="10 11">R1-15</strain>
    </source>
</reference>
<organism evidence="10 11">
    <name type="scientific">Taibaiella soli</name>
    <dbReference type="NCBI Taxonomy" id="1649169"/>
    <lineage>
        <taxon>Bacteria</taxon>
        <taxon>Pseudomonadati</taxon>
        <taxon>Bacteroidota</taxon>
        <taxon>Chitinophagia</taxon>
        <taxon>Chitinophagales</taxon>
        <taxon>Chitinophagaceae</taxon>
        <taxon>Taibaiella</taxon>
    </lineage>
</organism>
<keyword evidence="11" id="KW-1185">Reference proteome</keyword>
<dbReference type="AlphaFoldDB" id="A0A2W2BUH0"/>
<dbReference type="OrthoDB" id="9804207at2"/>
<evidence type="ECO:0000259" key="9">
    <source>
        <dbReference type="Pfam" id="PF00881"/>
    </source>
</evidence>
<keyword evidence="2 7" id="KW-0285">Flavoprotein</keyword>
<evidence type="ECO:0000256" key="5">
    <source>
        <dbReference type="ARBA" id="ARBA00023002"/>
    </source>
</evidence>
<dbReference type="InterPro" id="IPR029479">
    <property type="entry name" value="Nitroreductase"/>
</dbReference>
<dbReference type="EMBL" id="QKTW01000024">
    <property type="protein sequence ID" value="PZF71473.1"/>
    <property type="molecule type" value="Genomic_DNA"/>
</dbReference>
<evidence type="ECO:0000256" key="8">
    <source>
        <dbReference type="PIRSR" id="PIRSR000232-1"/>
    </source>
</evidence>
<evidence type="ECO:0000256" key="3">
    <source>
        <dbReference type="ARBA" id="ARBA00022643"/>
    </source>
</evidence>
<evidence type="ECO:0000256" key="6">
    <source>
        <dbReference type="ARBA" id="ARBA00023027"/>
    </source>
</evidence>
<dbReference type="EC" id="1.-.-.-" evidence="7"/>
<dbReference type="Proteomes" id="UP000248745">
    <property type="component" value="Unassembled WGS sequence"/>
</dbReference>
<evidence type="ECO:0000256" key="1">
    <source>
        <dbReference type="ARBA" id="ARBA00007118"/>
    </source>
</evidence>
<proteinExistence type="inferred from homology"/>
<keyword evidence="6 7" id="KW-0520">NAD</keyword>
<feature type="domain" description="Nitroreductase" evidence="9">
    <location>
        <begin position="13"/>
        <end position="174"/>
    </location>
</feature>
<evidence type="ECO:0000313" key="10">
    <source>
        <dbReference type="EMBL" id="PZF71473.1"/>
    </source>
</evidence>
<dbReference type="CDD" id="cd02135">
    <property type="entry name" value="YdjA-like"/>
    <property type="match status" value="1"/>
</dbReference>
<dbReference type="RefSeq" id="WP_111000350.1">
    <property type="nucleotide sequence ID" value="NZ_QKTW01000024.1"/>
</dbReference>
<dbReference type="InterPro" id="IPR026021">
    <property type="entry name" value="YdjA-like"/>
</dbReference>
<comment type="cofactor">
    <cofactor evidence="8">
        <name>FMN</name>
        <dbReference type="ChEBI" id="CHEBI:58210"/>
    </cofactor>
    <text evidence="8">Binds 1 FMN per subunit.</text>
</comment>
<dbReference type="InterPro" id="IPR052530">
    <property type="entry name" value="NAD(P)H_nitroreductase"/>
</dbReference>
<accession>A0A2W2BUH0</accession>
<feature type="binding site" description="in other chain" evidence="8">
    <location>
        <begin position="143"/>
        <end position="145"/>
    </location>
    <ligand>
        <name>FMN</name>
        <dbReference type="ChEBI" id="CHEBI:58210"/>
        <note>ligand shared between dimeric partners</note>
    </ligand>
</feature>
<dbReference type="Pfam" id="PF00881">
    <property type="entry name" value="Nitroreductase"/>
    <property type="match status" value="1"/>
</dbReference>
<comment type="similarity">
    <text evidence="1 7">Belongs to the nitroreductase family.</text>
</comment>
<dbReference type="PANTHER" id="PTHR43821:SF1">
    <property type="entry name" value="NAD(P)H NITROREDUCTASE YDJA-RELATED"/>
    <property type="match status" value="1"/>
</dbReference>
<feature type="binding site" evidence="8">
    <location>
        <position position="47"/>
    </location>
    <ligand>
        <name>FMN</name>
        <dbReference type="ChEBI" id="CHEBI:58210"/>
        <note>ligand shared between dimeric partners</note>
    </ligand>
</feature>
<protein>
    <recommendedName>
        <fullName evidence="7">Putative NAD(P)H nitroreductase</fullName>
        <ecNumber evidence="7">1.-.-.-</ecNumber>
    </recommendedName>
</protein>
<keyword evidence="3 7" id="KW-0288">FMN</keyword>